<protein>
    <recommendedName>
        <fullName evidence="1">DUF6985 domain-containing protein</fullName>
    </recommendedName>
</protein>
<proteinExistence type="predicted"/>
<organism evidence="2 3">
    <name type="scientific">Niastella yeongjuensis</name>
    <dbReference type="NCBI Taxonomy" id="354355"/>
    <lineage>
        <taxon>Bacteria</taxon>
        <taxon>Pseudomonadati</taxon>
        <taxon>Bacteroidota</taxon>
        <taxon>Chitinophagia</taxon>
        <taxon>Chitinophagales</taxon>
        <taxon>Chitinophagaceae</taxon>
        <taxon>Niastella</taxon>
    </lineage>
</organism>
<dbReference type="Proteomes" id="UP000192610">
    <property type="component" value="Unassembled WGS sequence"/>
</dbReference>
<evidence type="ECO:0000313" key="2">
    <source>
        <dbReference type="EMBL" id="OQP46822.1"/>
    </source>
</evidence>
<accession>A0A1V9EL98</accession>
<comment type="caution">
    <text evidence="2">The sequence shown here is derived from an EMBL/GenBank/DDBJ whole genome shotgun (WGS) entry which is preliminary data.</text>
</comment>
<keyword evidence="3" id="KW-1185">Reference proteome</keyword>
<dbReference type="OrthoDB" id="3477708at2"/>
<dbReference type="Pfam" id="PF22481">
    <property type="entry name" value="DUF6985"/>
    <property type="match status" value="1"/>
</dbReference>
<dbReference type="AlphaFoldDB" id="A0A1V9EL98"/>
<evidence type="ECO:0000313" key="3">
    <source>
        <dbReference type="Proteomes" id="UP000192610"/>
    </source>
</evidence>
<feature type="domain" description="DUF6985" evidence="1">
    <location>
        <begin position="49"/>
        <end position="157"/>
    </location>
</feature>
<sequence length="220" mass="25952">MMNKDNFELNGDWSYEIELPAFAGFQERRGPYASISSELPAKGVVTIRFEDDLTDNPDPYVEQLNTLDFIFNNQEKIVHIITEKILWNLRDIRRYSSENEKKFRHIKYENVKSIMGIAGITIKTISKDYFSYYDIFCGCDWSKNGINFLFHYERIVSLKSGGISRWDAAKDNGSYERIWKKPHQDELPQKYMPHPKYNKLKPSRQLENDTYVQGLIARNE</sequence>
<reference evidence="3" key="1">
    <citation type="submission" date="2016-04" db="EMBL/GenBank/DDBJ databases">
        <authorList>
            <person name="Chen L."/>
            <person name="Zhuang W."/>
            <person name="Wang G."/>
        </authorList>
    </citation>
    <scope>NUCLEOTIDE SEQUENCE [LARGE SCALE GENOMIC DNA]</scope>
    <source>
        <strain evidence="3">17621</strain>
    </source>
</reference>
<dbReference type="EMBL" id="LVXG01000023">
    <property type="protein sequence ID" value="OQP46822.1"/>
    <property type="molecule type" value="Genomic_DNA"/>
</dbReference>
<evidence type="ECO:0000259" key="1">
    <source>
        <dbReference type="Pfam" id="PF22481"/>
    </source>
</evidence>
<dbReference type="RefSeq" id="WP_081200829.1">
    <property type="nucleotide sequence ID" value="NZ_FOCZ01000002.1"/>
</dbReference>
<dbReference type="InterPro" id="IPR054254">
    <property type="entry name" value="DUF6985"/>
</dbReference>
<name>A0A1V9EL98_9BACT</name>
<gene>
    <name evidence="2" type="ORF">A4H97_04675</name>
</gene>